<protein>
    <submittedName>
        <fullName evidence="2">Uncharacterized protein</fullName>
    </submittedName>
</protein>
<keyword evidence="3" id="KW-1185">Reference proteome</keyword>
<organism evidence="2 3">
    <name type="scientific">Haematococcus lacustris</name>
    <name type="common">Green alga</name>
    <name type="synonym">Haematococcus pluvialis</name>
    <dbReference type="NCBI Taxonomy" id="44745"/>
    <lineage>
        <taxon>Eukaryota</taxon>
        <taxon>Viridiplantae</taxon>
        <taxon>Chlorophyta</taxon>
        <taxon>core chlorophytes</taxon>
        <taxon>Chlorophyceae</taxon>
        <taxon>CS clade</taxon>
        <taxon>Chlamydomonadales</taxon>
        <taxon>Haematococcaceae</taxon>
        <taxon>Haematococcus</taxon>
    </lineage>
</organism>
<evidence type="ECO:0000313" key="2">
    <source>
        <dbReference type="EMBL" id="GFH26775.1"/>
    </source>
</evidence>
<reference evidence="2 3" key="1">
    <citation type="submission" date="2020-02" db="EMBL/GenBank/DDBJ databases">
        <title>Draft genome sequence of Haematococcus lacustris strain NIES-144.</title>
        <authorList>
            <person name="Morimoto D."/>
            <person name="Nakagawa S."/>
            <person name="Yoshida T."/>
            <person name="Sawayama S."/>
        </authorList>
    </citation>
    <scope>NUCLEOTIDE SEQUENCE [LARGE SCALE GENOMIC DNA]</scope>
    <source>
        <strain evidence="2 3">NIES-144</strain>
    </source>
</reference>
<sequence length="93" mass="10600">MWPKHYGHTRRGDDDGLHRLSRQPQARANFCRELSVQQVWCHVIDANAVPMLEPCNIRASLLMHRLMLPRVSLKPSPTPPPPLEPLDFQSLGA</sequence>
<name>A0A699ZXL9_HAELA</name>
<evidence type="ECO:0000313" key="3">
    <source>
        <dbReference type="Proteomes" id="UP000485058"/>
    </source>
</evidence>
<accession>A0A699ZXL9</accession>
<evidence type="ECO:0000256" key="1">
    <source>
        <dbReference type="SAM" id="MobiDB-lite"/>
    </source>
</evidence>
<proteinExistence type="predicted"/>
<feature type="region of interest" description="Disordered" evidence="1">
    <location>
        <begin position="1"/>
        <end position="20"/>
    </location>
</feature>
<gene>
    <name evidence="2" type="ORF">HaLaN_24982</name>
</gene>
<dbReference type="EMBL" id="BLLF01003236">
    <property type="protein sequence ID" value="GFH26775.1"/>
    <property type="molecule type" value="Genomic_DNA"/>
</dbReference>
<feature type="region of interest" description="Disordered" evidence="1">
    <location>
        <begin position="72"/>
        <end position="93"/>
    </location>
</feature>
<comment type="caution">
    <text evidence="2">The sequence shown here is derived from an EMBL/GenBank/DDBJ whole genome shotgun (WGS) entry which is preliminary data.</text>
</comment>
<dbReference type="Proteomes" id="UP000485058">
    <property type="component" value="Unassembled WGS sequence"/>
</dbReference>
<dbReference type="AlphaFoldDB" id="A0A699ZXL9"/>